<proteinExistence type="predicted"/>
<dbReference type="AlphaFoldDB" id="A0A0E9XLP7"/>
<reference evidence="1" key="2">
    <citation type="journal article" date="2015" name="Fish Shellfish Immunol.">
        <title>Early steps in the European eel (Anguilla anguilla)-Vibrio vulnificus interaction in the gills: Role of the RtxA13 toxin.</title>
        <authorList>
            <person name="Callol A."/>
            <person name="Pajuelo D."/>
            <person name="Ebbesson L."/>
            <person name="Teles M."/>
            <person name="MacKenzie S."/>
            <person name="Amaro C."/>
        </authorList>
    </citation>
    <scope>NUCLEOTIDE SEQUENCE</scope>
</reference>
<protein>
    <submittedName>
        <fullName evidence="1">Uncharacterized protein</fullName>
    </submittedName>
</protein>
<evidence type="ECO:0000313" key="1">
    <source>
        <dbReference type="EMBL" id="JAI03595.1"/>
    </source>
</evidence>
<dbReference type="EMBL" id="GBXM01004983">
    <property type="protein sequence ID" value="JAI03595.1"/>
    <property type="molecule type" value="Transcribed_RNA"/>
</dbReference>
<accession>A0A0E9XLP7</accession>
<sequence>MVHMQCCWGGTLNMERVRVIWNKTNTSSDIINTVALQRQCNL</sequence>
<organism evidence="1">
    <name type="scientific">Anguilla anguilla</name>
    <name type="common">European freshwater eel</name>
    <name type="synonym">Muraena anguilla</name>
    <dbReference type="NCBI Taxonomy" id="7936"/>
    <lineage>
        <taxon>Eukaryota</taxon>
        <taxon>Metazoa</taxon>
        <taxon>Chordata</taxon>
        <taxon>Craniata</taxon>
        <taxon>Vertebrata</taxon>
        <taxon>Euteleostomi</taxon>
        <taxon>Actinopterygii</taxon>
        <taxon>Neopterygii</taxon>
        <taxon>Teleostei</taxon>
        <taxon>Anguilliformes</taxon>
        <taxon>Anguillidae</taxon>
        <taxon>Anguilla</taxon>
    </lineage>
</organism>
<name>A0A0E9XLP7_ANGAN</name>
<reference evidence="1" key="1">
    <citation type="submission" date="2014-11" db="EMBL/GenBank/DDBJ databases">
        <authorList>
            <person name="Amaro Gonzalez C."/>
        </authorList>
    </citation>
    <scope>NUCLEOTIDE SEQUENCE</scope>
</reference>